<feature type="region of interest" description="Disordered" evidence="1">
    <location>
        <begin position="28"/>
        <end position="66"/>
    </location>
</feature>
<name>A0A8J2LLB8_9HEXA</name>
<proteinExistence type="predicted"/>
<dbReference type="AlphaFoldDB" id="A0A8J2LLB8"/>
<dbReference type="EMBL" id="CAJVCH010569858">
    <property type="protein sequence ID" value="CAG7833381.1"/>
    <property type="molecule type" value="Genomic_DNA"/>
</dbReference>
<sequence length="1161" mass="128283">MDQRSTFSDDCSDEFPVEETEIEIFFGTCPVPKKRRRSNSPDPGPSGGANQYQCQPPQSEAEKRFLPKSSEQRILTTRKIPQCVVQNCNNIRTYAKQDEFCAPPEHSSRSPQFIRPECVKSNQGNENEGPVYLELQDCSIVKPCVEPAPRGHVLRCHVPPENQQYIEKCTEIRQNNAFCNENKTVTLKATDCECPRHPCHVHRKKICRVKRVSPCKDHRISHPQNIPAGQQKTSRGSTCSDSSAGTSSEGSNCSGSSLSGPPSEKCPPRQADPCKIEPMETQYPNCCQNRPSLTQYPYQPMGMQGQNYFQASPSQTPYPFQTMGTPDQNFCQARSNLTQNQYPPLNQCTKSSKTIETQTPTPDKKSSIIWKNPVAANSDMSKQSFEPYDVRTNTNEAPTNSKLKNKSKTGSAIGSSEKIHKEFRLSLDLVTPHNGSFNKSRNESAKIPDSISRPEDLSISKLSSISGTSNDSSIHLRNSATKSTLPQQPSSFLELGYNNGSKVMRASKIPYQSKEPTDRLSGFENQRKTKELLQQSDVELLQKLTKEDQRKPSEVLRQSDVELLQKLTEEDLAKVLENLPPDANLQTVIDIIRKNSDVVSKSQVNESIPSKRSNPMQVTPTLQNSVQNSTATNNNPASYSPLVAPPNGRNVAEFVPMQRTPTLQNSVQNSTATNNNPTNYSPFVAPPNGRNFTEFVPMQATPTLQNSVQNPTATNKNPTNYSSLVAPPNGRNFTEFVPMQATPTLQNSVQNPTATNNNPTNYSPLVAPPNGRNFVEIVNAARSGNKQIPTTTPIQISAMPQISRQRESAQNCNCCDSQITFQIVDMSVCASSNSLLQIPTSSYPCNGANINQPMKSSTCLEAKNLLLNAQKLLLDAAQNLVKNDTCSTGTCKSTDQPPAALCGPSPGRAFQAQTCIVACSSPIESIRSLNTSHKRRFGPTLNSKIPVKACQTFKATPMPNFYRKQRNNFDKFKTTTNTGPSKIPPTASIANTCTSLCDCVAHIEYILDSYRNKCGGMQQQNQRYGNGTGSNEQGRTSVNQNMLNVLADQNRRYSAGNPKDVLNWKITNKIGSCNHNFYRPAQAQLGMKYRNQPPSEVPKDCFQNRPQNFGQMDQAQSMQPKNTGPNTGRLYNGPGQINCSPELLGNLNLGDSHFQNLTSFQ</sequence>
<organism evidence="2 3">
    <name type="scientific">Allacma fusca</name>
    <dbReference type="NCBI Taxonomy" id="39272"/>
    <lineage>
        <taxon>Eukaryota</taxon>
        <taxon>Metazoa</taxon>
        <taxon>Ecdysozoa</taxon>
        <taxon>Arthropoda</taxon>
        <taxon>Hexapoda</taxon>
        <taxon>Collembola</taxon>
        <taxon>Symphypleona</taxon>
        <taxon>Sminthuridae</taxon>
        <taxon>Allacma</taxon>
    </lineage>
</organism>
<keyword evidence="3" id="KW-1185">Reference proteome</keyword>
<feature type="region of interest" description="Disordered" evidence="1">
    <location>
        <begin position="599"/>
        <end position="618"/>
    </location>
</feature>
<dbReference type="Proteomes" id="UP000708208">
    <property type="component" value="Unassembled WGS sequence"/>
</dbReference>
<gene>
    <name evidence="2" type="ORF">AFUS01_LOCUS43013</name>
</gene>
<protein>
    <submittedName>
        <fullName evidence="2">Uncharacterized protein</fullName>
    </submittedName>
</protein>
<evidence type="ECO:0000313" key="3">
    <source>
        <dbReference type="Proteomes" id="UP000708208"/>
    </source>
</evidence>
<comment type="caution">
    <text evidence="2">The sequence shown here is derived from an EMBL/GenBank/DDBJ whole genome shotgun (WGS) entry which is preliminary data.</text>
</comment>
<feature type="compositionally biased region" description="Polar residues" evidence="1">
    <location>
        <begin position="391"/>
        <end position="414"/>
    </location>
</feature>
<reference evidence="2" key="1">
    <citation type="submission" date="2021-06" db="EMBL/GenBank/DDBJ databases">
        <authorList>
            <person name="Hodson N. C."/>
            <person name="Mongue J. A."/>
            <person name="Jaron S. K."/>
        </authorList>
    </citation>
    <scope>NUCLEOTIDE SEQUENCE</scope>
</reference>
<feature type="compositionally biased region" description="Polar residues" evidence="1">
    <location>
        <begin position="48"/>
        <end position="58"/>
    </location>
</feature>
<feature type="region of interest" description="Disordered" evidence="1">
    <location>
        <begin position="390"/>
        <end position="415"/>
    </location>
</feature>
<feature type="region of interest" description="Disordered" evidence="1">
    <location>
        <begin position="431"/>
        <end position="491"/>
    </location>
</feature>
<feature type="compositionally biased region" description="Polar residues" evidence="1">
    <location>
        <begin position="341"/>
        <end position="361"/>
    </location>
</feature>
<feature type="compositionally biased region" description="Low complexity" evidence="1">
    <location>
        <begin position="236"/>
        <end position="263"/>
    </location>
</feature>
<feature type="compositionally biased region" description="Basic and acidic residues" evidence="1">
    <location>
        <begin position="440"/>
        <end position="458"/>
    </location>
</feature>
<feature type="non-terminal residue" evidence="2">
    <location>
        <position position="1161"/>
    </location>
</feature>
<feature type="region of interest" description="Disordered" evidence="1">
    <location>
        <begin position="341"/>
        <end position="369"/>
    </location>
</feature>
<evidence type="ECO:0000256" key="1">
    <source>
        <dbReference type="SAM" id="MobiDB-lite"/>
    </source>
</evidence>
<evidence type="ECO:0000313" key="2">
    <source>
        <dbReference type="EMBL" id="CAG7833381.1"/>
    </source>
</evidence>
<feature type="compositionally biased region" description="Polar residues" evidence="1">
    <location>
        <begin position="222"/>
        <end position="235"/>
    </location>
</feature>
<feature type="region of interest" description="Disordered" evidence="1">
    <location>
        <begin position="217"/>
        <end position="271"/>
    </location>
</feature>
<feature type="compositionally biased region" description="Polar residues" evidence="1">
    <location>
        <begin position="475"/>
        <end position="491"/>
    </location>
</feature>
<accession>A0A8J2LLB8</accession>
<feature type="compositionally biased region" description="Low complexity" evidence="1">
    <location>
        <begin position="459"/>
        <end position="473"/>
    </location>
</feature>